<sequence length="133" mass="13832">MASLECTLSGLASLDTADIDAVMRMNEACLHTLLDPTLWVWMTAISAVCVLGGAAIGWIKGRVRAGIIWGAVLGPIGWIIVALSASKLPACPECAKGNPASAKVCRHCGVNLKQSAERSARSRLKGADSGGSW</sequence>
<dbReference type="RefSeq" id="WP_092408117.1">
    <property type="nucleotide sequence ID" value="NZ_FOVF01000016.1"/>
</dbReference>
<organism evidence="2 3">
    <name type="scientific">Dokdonella immobilis</name>
    <dbReference type="NCBI Taxonomy" id="578942"/>
    <lineage>
        <taxon>Bacteria</taxon>
        <taxon>Pseudomonadati</taxon>
        <taxon>Pseudomonadota</taxon>
        <taxon>Gammaproteobacteria</taxon>
        <taxon>Lysobacterales</taxon>
        <taxon>Rhodanobacteraceae</taxon>
        <taxon>Dokdonella</taxon>
    </lineage>
</organism>
<gene>
    <name evidence="2" type="ORF">SAMN05216289_11615</name>
</gene>
<reference evidence="2 3" key="1">
    <citation type="submission" date="2016-10" db="EMBL/GenBank/DDBJ databases">
        <authorList>
            <person name="de Groot N.N."/>
        </authorList>
    </citation>
    <scope>NUCLEOTIDE SEQUENCE [LARGE SCALE GENOMIC DNA]</scope>
    <source>
        <strain evidence="2 3">CGMCC 1.7659</strain>
    </source>
</reference>
<protein>
    <recommendedName>
        <fullName evidence="4">Zinc-ribbon domain-containing protein</fullName>
    </recommendedName>
</protein>
<feature type="transmembrane region" description="Helical" evidence="1">
    <location>
        <begin position="38"/>
        <end position="59"/>
    </location>
</feature>
<name>A0A1I4YA39_9GAMM</name>
<keyword evidence="1" id="KW-0472">Membrane</keyword>
<evidence type="ECO:0008006" key="4">
    <source>
        <dbReference type="Google" id="ProtNLM"/>
    </source>
</evidence>
<dbReference type="OrthoDB" id="5958239at2"/>
<evidence type="ECO:0000256" key="1">
    <source>
        <dbReference type="SAM" id="Phobius"/>
    </source>
</evidence>
<accession>A0A1I4YA39</accession>
<dbReference type="Proteomes" id="UP000198575">
    <property type="component" value="Unassembled WGS sequence"/>
</dbReference>
<keyword evidence="1" id="KW-0812">Transmembrane</keyword>
<feature type="transmembrane region" description="Helical" evidence="1">
    <location>
        <begin position="66"/>
        <end position="85"/>
    </location>
</feature>
<evidence type="ECO:0000313" key="2">
    <source>
        <dbReference type="EMBL" id="SFN34908.1"/>
    </source>
</evidence>
<dbReference type="EMBL" id="FOVF01000016">
    <property type="protein sequence ID" value="SFN34908.1"/>
    <property type="molecule type" value="Genomic_DNA"/>
</dbReference>
<dbReference type="AlphaFoldDB" id="A0A1I4YA39"/>
<evidence type="ECO:0000313" key="3">
    <source>
        <dbReference type="Proteomes" id="UP000198575"/>
    </source>
</evidence>
<keyword evidence="1" id="KW-1133">Transmembrane helix</keyword>
<keyword evidence="3" id="KW-1185">Reference proteome</keyword>
<proteinExistence type="predicted"/>
<dbReference type="STRING" id="578942.SAMN05216289_11615"/>